<organism evidence="9 10">
    <name type="scientific">Paratrimastix pyriformis</name>
    <dbReference type="NCBI Taxonomy" id="342808"/>
    <lineage>
        <taxon>Eukaryota</taxon>
        <taxon>Metamonada</taxon>
        <taxon>Preaxostyla</taxon>
        <taxon>Paratrimastigidae</taxon>
        <taxon>Paratrimastix</taxon>
    </lineage>
</organism>
<dbReference type="Pfam" id="PF00012">
    <property type="entry name" value="HSP70"/>
    <property type="match status" value="3"/>
</dbReference>
<dbReference type="SUPFAM" id="SSF100920">
    <property type="entry name" value="Heat shock protein 70kD (HSP70), peptide-binding domain"/>
    <property type="match status" value="1"/>
</dbReference>
<dbReference type="Gene3D" id="3.30.420.40">
    <property type="match status" value="3"/>
</dbReference>
<accession>A0ABQ8URM6</accession>
<feature type="transmembrane region" description="Helical" evidence="8">
    <location>
        <begin position="851"/>
        <end position="871"/>
    </location>
</feature>
<dbReference type="PROSITE" id="PS00297">
    <property type="entry name" value="HSP70_1"/>
    <property type="match status" value="1"/>
</dbReference>
<dbReference type="SUPFAM" id="SSF53067">
    <property type="entry name" value="Actin-like ATPase domain"/>
    <property type="match status" value="2"/>
</dbReference>
<keyword evidence="6 8" id="KW-1133">Transmembrane helix</keyword>
<evidence type="ECO:0000256" key="8">
    <source>
        <dbReference type="SAM" id="Phobius"/>
    </source>
</evidence>
<protein>
    <submittedName>
        <fullName evidence="9">Heat shock protein 70</fullName>
    </submittedName>
</protein>
<gene>
    <name evidence="9" type="ORF">PAPYR_2959</name>
</gene>
<dbReference type="InterPro" id="IPR029047">
    <property type="entry name" value="HSP70_peptide-bd_sf"/>
</dbReference>
<feature type="transmembrane region" description="Helical" evidence="8">
    <location>
        <begin position="757"/>
        <end position="778"/>
    </location>
</feature>
<comment type="caution">
    <text evidence="9">The sequence shown here is derived from an EMBL/GenBank/DDBJ whole genome shotgun (WGS) entry which is preliminary data.</text>
</comment>
<dbReference type="InterPro" id="IPR043129">
    <property type="entry name" value="ATPase_NBD"/>
</dbReference>
<feature type="transmembrane region" description="Helical" evidence="8">
    <location>
        <begin position="671"/>
        <end position="691"/>
    </location>
</feature>
<feature type="transmembrane region" description="Helical" evidence="8">
    <location>
        <begin position="917"/>
        <end position="936"/>
    </location>
</feature>
<feature type="transmembrane region" description="Helical" evidence="8">
    <location>
        <begin position="1047"/>
        <end position="1067"/>
    </location>
</feature>
<dbReference type="InterPro" id="IPR005016">
    <property type="entry name" value="TDE1/TMS"/>
</dbReference>
<feature type="transmembrane region" description="Helical" evidence="8">
    <location>
        <begin position="728"/>
        <end position="745"/>
    </location>
</feature>
<dbReference type="Pfam" id="PF03348">
    <property type="entry name" value="Serinc"/>
    <property type="match status" value="1"/>
</dbReference>
<evidence type="ECO:0000256" key="3">
    <source>
        <dbReference type="ARBA" id="ARBA00022692"/>
    </source>
</evidence>
<evidence type="ECO:0000256" key="4">
    <source>
        <dbReference type="ARBA" id="ARBA00022741"/>
    </source>
</evidence>
<comment type="similarity">
    <text evidence="2">Belongs to the TDE1 family.</text>
</comment>
<evidence type="ECO:0000313" key="9">
    <source>
        <dbReference type="EMBL" id="KAJ4460726.1"/>
    </source>
</evidence>
<keyword evidence="9" id="KW-0346">Stress response</keyword>
<dbReference type="PRINTS" id="PR00301">
    <property type="entry name" value="HEATSHOCK70"/>
</dbReference>
<reference evidence="9" key="1">
    <citation type="journal article" date="2022" name="bioRxiv">
        <title>Genomics of Preaxostyla Flagellates Illuminates Evolutionary Transitions and the Path Towards Mitochondrial Loss.</title>
        <authorList>
            <person name="Novak L.V.F."/>
            <person name="Treitli S.C."/>
            <person name="Pyrih J."/>
            <person name="Halakuc P."/>
            <person name="Pipaliya S.V."/>
            <person name="Vacek V."/>
            <person name="Brzon O."/>
            <person name="Soukal P."/>
            <person name="Eme L."/>
            <person name="Dacks J.B."/>
            <person name="Karnkowska A."/>
            <person name="Elias M."/>
            <person name="Hampl V."/>
        </authorList>
    </citation>
    <scope>NUCLEOTIDE SEQUENCE</scope>
    <source>
        <strain evidence="9">RCP-MX</strain>
    </source>
</reference>
<evidence type="ECO:0000256" key="2">
    <source>
        <dbReference type="ARBA" id="ARBA00006665"/>
    </source>
</evidence>
<dbReference type="InterPro" id="IPR013126">
    <property type="entry name" value="Hsp_70_fam"/>
</dbReference>
<keyword evidence="4" id="KW-0547">Nucleotide-binding</keyword>
<comment type="subcellular location">
    <subcellularLocation>
        <location evidence="1">Membrane</location>
        <topology evidence="1">Multi-pass membrane protein</topology>
    </subcellularLocation>
</comment>
<keyword evidence="10" id="KW-1185">Reference proteome</keyword>
<dbReference type="Proteomes" id="UP001141327">
    <property type="component" value="Unassembled WGS sequence"/>
</dbReference>
<evidence type="ECO:0000313" key="10">
    <source>
        <dbReference type="Proteomes" id="UP001141327"/>
    </source>
</evidence>
<dbReference type="InterPro" id="IPR018181">
    <property type="entry name" value="Heat_shock_70_CS"/>
</dbReference>
<proteinExistence type="inferred from homology"/>
<feature type="transmembrane region" description="Helical" evidence="8">
    <location>
        <begin position="820"/>
        <end position="845"/>
    </location>
</feature>
<sequence>MLQQAVTSLGSAQILQRFASKIVGIDLGTTHCCVAHNGEVLRDQGGFASMPSVVHFPEGSATPLVGRAAEQQSIDRPEATVSVTKRLIGRRYNDPLVEQLRKMVPYSIVPAPNGDAWVGVRGTQYSPSQIGGFLLAQVKQTAERALGEPITEAVITCPAYFVRLGLFALRVLPPSLGGPRSPANDAQRQSTKDAGTLAGLKVRRLVNEPTAACLAYGIGKQGNKVTDGIFKVRATNGDTFLGGEDFDAALVRHLLEEIRTKHHKDLSAVPRAMKKLREVAEEAKKQLSTDKTAQVDVSVFVPGETAASDPVPFRFQTELTRERLEQLTRPLVQRTLAPCQKCLKDAGLKPAQLHEVVLIGGMTRMPAVVQSVRQFFGREPFAGMNPEWAVAQGASIQASILAKGSGGSAGGDMSKVVLMDVTPLSLGIEVYGGAFSRVVPRNTSIPASISQEFTNVRDYASTIEVKIYQGEREMAADNALLGNLELMIEPKRKGESRITVKFDIDANGILHVAARDAASGQEQKVQINARGGLSEDQIKQMLTDASANAANDRHKLVRCLPIRHGGAVGPHHDKRVASPPDWLPQELAHLLVRAEEKLAVLGTGLTLGGKAVAEDVRKEVASAMQEVRAAMTVRSVLSKLPSSNNPKIQCASRVAPASGGKSQGNSLCARIHSLILLVLGTIVTFVLMVYSEKFKNWPFGTDYGICVTDSGAADIACLAKALACKLCFGMGIFFLIMFLLSLGAIKKTGGPWVAIQTGGWAFKGIIFFILMVASYFLPPQFAQVFIWIAQFGGGFFLLAQVIVLIDWMHQWNKSWVEKEWLAGLIAASVVLGLLWLGQVIAMYVVWSKCGVNVALTTVSTVLCLLLLLAALKLPRGSLLEVSLTTAYCAYLCLSSYLSQPTEWSCMNYVDSATTNSIWATIISFIITLASLGYTSFSTASTFAEVEGHTAAESTKTVVPSAADYKKVEEGQAGVSSAPAPAPAQMSAEDAEPEVDPQAEYYGYWKFHLVMFLACLYVCVLLTGWTLSDKSTTLTSVGSGTVSMWIKQGTQWCVMILYFWTLVAPYACPNREFD</sequence>
<evidence type="ECO:0000256" key="6">
    <source>
        <dbReference type="ARBA" id="ARBA00022989"/>
    </source>
</evidence>
<keyword evidence="5" id="KW-0067">ATP-binding</keyword>
<dbReference type="EMBL" id="JAPMOS010000011">
    <property type="protein sequence ID" value="KAJ4460726.1"/>
    <property type="molecule type" value="Genomic_DNA"/>
</dbReference>
<evidence type="ECO:0000256" key="7">
    <source>
        <dbReference type="ARBA" id="ARBA00023136"/>
    </source>
</evidence>
<dbReference type="Gene3D" id="3.90.640.10">
    <property type="entry name" value="Actin, Chain A, domain 4"/>
    <property type="match status" value="1"/>
</dbReference>
<dbReference type="PANTHER" id="PTHR19375">
    <property type="entry name" value="HEAT SHOCK PROTEIN 70KDA"/>
    <property type="match status" value="1"/>
</dbReference>
<name>A0ABQ8URM6_9EUKA</name>
<evidence type="ECO:0000256" key="1">
    <source>
        <dbReference type="ARBA" id="ARBA00004141"/>
    </source>
</evidence>
<feature type="transmembrane region" description="Helical" evidence="8">
    <location>
        <begin position="784"/>
        <end position="808"/>
    </location>
</feature>
<evidence type="ECO:0000256" key="5">
    <source>
        <dbReference type="ARBA" id="ARBA00022840"/>
    </source>
</evidence>
<dbReference type="Gene3D" id="2.60.34.10">
    <property type="entry name" value="Substrate Binding Domain Of DNAk, Chain A, domain 1"/>
    <property type="match status" value="1"/>
</dbReference>
<dbReference type="Gene3D" id="3.30.30.30">
    <property type="match status" value="1"/>
</dbReference>
<keyword evidence="3 8" id="KW-0812">Transmembrane</keyword>
<feature type="transmembrane region" description="Helical" evidence="8">
    <location>
        <begin position="1006"/>
        <end position="1027"/>
    </location>
</feature>
<keyword evidence="7 8" id="KW-0472">Membrane</keyword>
<dbReference type="PROSITE" id="PS01036">
    <property type="entry name" value="HSP70_3"/>
    <property type="match status" value="1"/>
</dbReference>